<comment type="caution">
    <text evidence="2">The sequence shown here is derived from an EMBL/GenBank/DDBJ whole genome shotgun (WGS) entry which is preliminary data.</text>
</comment>
<dbReference type="SUPFAM" id="SSF51182">
    <property type="entry name" value="RmlC-like cupins"/>
    <property type="match status" value="1"/>
</dbReference>
<reference evidence="2 3" key="1">
    <citation type="submission" date="2019-02" db="EMBL/GenBank/DDBJ databases">
        <title>Kribbella capetownensis sp. nov. and Kribbella speibonae sp. nov., isolated from soil.</title>
        <authorList>
            <person name="Curtis S.M."/>
            <person name="Norton I."/>
            <person name="Everest G.J."/>
            <person name="Meyers P.R."/>
        </authorList>
    </citation>
    <scope>NUCLEOTIDE SEQUENCE [LARGE SCALE GENOMIC DNA]</scope>
    <source>
        <strain evidence="2 3">KCTC 29219</strain>
    </source>
</reference>
<sequence length="129" mass="13350">MIWGNAMHVIPAAEAPRFQLPGVEFTVFASPSLGSAGLCAWRLTVDVGHGGDAPHTLDRDEIFTVLSGSVQFGPDGDKLGAGDSVVVPAGEPISLTNLGEDKAELIVAITAGFTGYMADGTTVQPPWSK</sequence>
<protein>
    <submittedName>
        <fullName evidence="2">Cupin domain-containing protein</fullName>
    </submittedName>
</protein>
<dbReference type="InterPro" id="IPR011051">
    <property type="entry name" value="RmlC_Cupin_sf"/>
</dbReference>
<dbReference type="CDD" id="cd02209">
    <property type="entry name" value="cupin_XRE_C"/>
    <property type="match status" value="1"/>
</dbReference>
<feature type="domain" description="Cupin type-2" evidence="1">
    <location>
        <begin position="43"/>
        <end position="107"/>
    </location>
</feature>
<dbReference type="Gene3D" id="2.60.120.10">
    <property type="entry name" value="Jelly Rolls"/>
    <property type="match status" value="1"/>
</dbReference>
<proteinExistence type="predicted"/>
<accession>A0A4R0GZ64</accession>
<name>A0A4R0GZ64_9ACTN</name>
<evidence type="ECO:0000313" key="3">
    <source>
        <dbReference type="Proteomes" id="UP000292346"/>
    </source>
</evidence>
<dbReference type="InterPro" id="IPR013096">
    <property type="entry name" value="Cupin_2"/>
</dbReference>
<keyword evidence="3" id="KW-1185">Reference proteome</keyword>
<organism evidence="2 3">
    <name type="scientific">Kribbella soli</name>
    <dbReference type="NCBI Taxonomy" id="1124743"/>
    <lineage>
        <taxon>Bacteria</taxon>
        <taxon>Bacillati</taxon>
        <taxon>Actinomycetota</taxon>
        <taxon>Actinomycetes</taxon>
        <taxon>Propionibacteriales</taxon>
        <taxon>Kribbellaceae</taxon>
        <taxon>Kribbella</taxon>
    </lineage>
</organism>
<dbReference type="InterPro" id="IPR014710">
    <property type="entry name" value="RmlC-like_jellyroll"/>
</dbReference>
<dbReference type="OrthoDB" id="5145129at2"/>
<evidence type="ECO:0000313" key="2">
    <source>
        <dbReference type="EMBL" id="TCC02478.1"/>
    </source>
</evidence>
<dbReference type="EMBL" id="SJJZ01000005">
    <property type="protein sequence ID" value="TCC02478.1"/>
    <property type="molecule type" value="Genomic_DNA"/>
</dbReference>
<evidence type="ECO:0000259" key="1">
    <source>
        <dbReference type="Pfam" id="PF07883"/>
    </source>
</evidence>
<dbReference type="Pfam" id="PF07883">
    <property type="entry name" value="Cupin_2"/>
    <property type="match status" value="1"/>
</dbReference>
<dbReference type="Proteomes" id="UP000292346">
    <property type="component" value="Unassembled WGS sequence"/>
</dbReference>
<gene>
    <name evidence="2" type="ORF">E0H45_36110</name>
</gene>
<dbReference type="AlphaFoldDB" id="A0A4R0GZ64"/>